<proteinExistence type="inferred from homology"/>
<feature type="binding site" evidence="8">
    <location>
        <position position="359"/>
    </location>
    <ligand>
        <name>Mn(2+)</name>
        <dbReference type="ChEBI" id="CHEBI:29035"/>
        <label>1</label>
    </ligand>
</feature>
<accession>A0A2M9CQ15</accession>
<dbReference type="PRINTS" id="PR00481">
    <property type="entry name" value="LAMNOPPTDASE"/>
</dbReference>
<dbReference type="InterPro" id="IPR000819">
    <property type="entry name" value="Peptidase_M17_C"/>
</dbReference>
<dbReference type="SUPFAM" id="SSF52949">
    <property type="entry name" value="Macro domain-like"/>
    <property type="match status" value="1"/>
</dbReference>
<comment type="function">
    <text evidence="7 8">Presumably involved in the processing and regular turnover of intracellular proteins. Catalyzes the removal of unsubstituted N-terminal amino acids from various peptides.</text>
</comment>
<dbReference type="PANTHER" id="PTHR11963:SF23">
    <property type="entry name" value="CYTOSOL AMINOPEPTIDASE"/>
    <property type="match status" value="1"/>
</dbReference>
<keyword evidence="8" id="KW-0963">Cytoplasm</keyword>
<dbReference type="Proteomes" id="UP000231693">
    <property type="component" value="Unassembled WGS sequence"/>
</dbReference>
<reference evidence="10 11" key="1">
    <citation type="submission" date="2017-11" db="EMBL/GenBank/DDBJ databases">
        <title>Genomic Encyclopedia of Archaeal and Bacterial Type Strains, Phase II (KMG-II): From Individual Species to Whole Genera.</title>
        <authorList>
            <person name="Goeker M."/>
        </authorList>
    </citation>
    <scope>NUCLEOTIDE SEQUENCE [LARGE SCALE GENOMIC DNA]</scope>
    <source>
        <strain evidence="10 11">DSM 25478</strain>
    </source>
</reference>
<feature type="binding site" evidence="8">
    <location>
        <position position="357"/>
    </location>
    <ligand>
        <name>Mn(2+)</name>
        <dbReference type="ChEBI" id="CHEBI:29035"/>
        <label>1</label>
    </ligand>
</feature>
<dbReference type="RefSeq" id="WP_100422697.1">
    <property type="nucleotide sequence ID" value="NZ_BOOX01000002.1"/>
</dbReference>
<feature type="binding site" evidence="8">
    <location>
        <position position="275"/>
    </location>
    <ligand>
        <name>Mn(2+)</name>
        <dbReference type="ChEBI" id="CHEBI:29035"/>
        <label>2</label>
    </ligand>
</feature>
<dbReference type="GO" id="GO:0006508">
    <property type="term" value="P:proteolysis"/>
    <property type="evidence" value="ECO:0007669"/>
    <property type="project" value="UniProtKB-KW"/>
</dbReference>
<feature type="binding site" evidence="8">
    <location>
        <position position="280"/>
    </location>
    <ligand>
        <name>Mn(2+)</name>
        <dbReference type="ChEBI" id="CHEBI:29035"/>
        <label>1</label>
    </ligand>
</feature>
<keyword evidence="6 8" id="KW-0378">Hydrolase</keyword>
<dbReference type="InterPro" id="IPR008283">
    <property type="entry name" value="Peptidase_M17_N"/>
</dbReference>
<dbReference type="GO" id="GO:0030145">
    <property type="term" value="F:manganese ion binding"/>
    <property type="evidence" value="ECO:0007669"/>
    <property type="project" value="UniProtKB-UniRule"/>
</dbReference>
<organism evidence="10 11">
    <name type="scientific">Sediminihabitans luteus</name>
    <dbReference type="NCBI Taxonomy" id="1138585"/>
    <lineage>
        <taxon>Bacteria</taxon>
        <taxon>Bacillati</taxon>
        <taxon>Actinomycetota</taxon>
        <taxon>Actinomycetes</taxon>
        <taxon>Micrococcales</taxon>
        <taxon>Cellulomonadaceae</taxon>
        <taxon>Sediminihabitans</taxon>
    </lineage>
</organism>
<feature type="active site" evidence="8">
    <location>
        <position position="287"/>
    </location>
</feature>
<feature type="binding site" evidence="8">
    <location>
        <position position="359"/>
    </location>
    <ligand>
        <name>Mn(2+)</name>
        <dbReference type="ChEBI" id="CHEBI:29035"/>
        <label>2</label>
    </ligand>
</feature>
<comment type="catalytic activity">
    <reaction evidence="2 8">
        <text>Release of an N-terminal amino acid, preferentially leucine, but not glutamic or aspartic acids.</text>
        <dbReference type="EC" id="3.4.11.10"/>
    </reaction>
</comment>
<comment type="similarity">
    <text evidence="3 8">Belongs to the peptidase M17 family.</text>
</comment>
<keyword evidence="11" id="KW-1185">Reference proteome</keyword>
<dbReference type="PANTHER" id="PTHR11963">
    <property type="entry name" value="LEUCINE AMINOPEPTIDASE-RELATED"/>
    <property type="match status" value="1"/>
</dbReference>
<dbReference type="EC" id="3.4.11.1" evidence="8"/>
<keyword evidence="8" id="KW-0464">Manganese</keyword>
<dbReference type="GO" id="GO:0005737">
    <property type="term" value="C:cytoplasm"/>
    <property type="evidence" value="ECO:0007669"/>
    <property type="project" value="UniProtKB-SubCell"/>
</dbReference>
<evidence type="ECO:0000256" key="4">
    <source>
        <dbReference type="ARBA" id="ARBA00022438"/>
    </source>
</evidence>
<dbReference type="InterPro" id="IPR043472">
    <property type="entry name" value="Macro_dom-like"/>
</dbReference>
<evidence type="ECO:0000256" key="6">
    <source>
        <dbReference type="ARBA" id="ARBA00022801"/>
    </source>
</evidence>
<gene>
    <name evidence="8" type="primary">pepA</name>
    <name evidence="10" type="ORF">CLV28_1511</name>
</gene>
<dbReference type="Pfam" id="PF00883">
    <property type="entry name" value="Peptidase_M17"/>
    <property type="match status" value="1"/>
</dbReference>
<comment type="caution">
    <text evidence="10">The sequence shown here is derived from an EMBL/GenBank/DDBJ whole genome shotgun (WGS) entry which is preliminary data.</text>
</comment>
<comment type="cofactor">
    <cofactor evidence="8">
        <name>Mn(2+)</name>
        <dbReference type="ChEBI" id="CHEBI:29035"/>
    </cofactor>
    <text evidence="8">Binds 2 manganese ions per subunit.</text>
</comment>
<dbReference type="GO" id="GO:0070006">
    <property type="term" value="F:metalloaminopeptidase activity"/>
    <property type="evidence" value="ECO:0007669"/>
    <property type="project" value="InterPro"/>
</dbReference>
<evidence type="ECO:0000256" key="8">
    <source>
        <dbReference type="HAMAP-Rule" id="MF_00181"/>
    </source>
</evidence>
<sequence length="508" mass="50933">MADLTLTSKNPTTLGVDALVVGTHTTSDGVALVGADLPAPVVDQIETLAELLGVTGAADEVHKLPAGDDLAAGVLVLTGLGTRAEDGTFEPETLRRAAGAAVRALAGTSSVAVALPADDEASVAAVAEGALLGAYAYARYRGSAPKDGAKDGSKDAKAPVPAPPATIEVVTPISRTAKAKAALHRATVLAAAVHGTRDLVNAAPNDLYPAAFADAAKAAAKGTGVKVTVLDEKQLAAGGYGGLVGVGQGSVRGPRLVKVSYSPSKPASKVALVGKGITFDSGGISIKPAAGMDAMKSDMSGAAAVLHTVVAAARLGLPVAVTGWLCLAENMPSGSAQRPSDVVTIRGGKTVEVLNTDAEGRLVMADGLVAATEEKPDVVLDIATLTGAQMVALGNRVSAVMGDDAVRDEVVAAAAATGEQFWPMPLPGELRATLASKVADLANIGERWGGMLIAGVFLREFVGSTPWAHLDIAGPAFNEKAAHGYTPVGGTGVGVRTLLGLVEARATR</sequence>
<dbReference type="InterPro" id="IPR011356">
    <property type="entry name" value="Leucine_aapep/pepB"/>
</dbReference>
<evidence type="ECO:0000256" key="3">
    <source>
        <dbReference type="ARBA" id="ARBA00009528"/>
    </source>
</evidence>
<dbReference type="HAMAP" id="MF_00181">
    <property type="entry name" value="Cytosol_peptidase_M17"/>
    <property type="match status" value="1"/>
</dbReference>
<evidence type="ECO:0000313" key="11">
    <source>
        <dbReference type="Proteomes" id="UP000231693"/>
    </source>
</evidence>
<evidence type="ECO:0000256" key="7">
    <source>
        <dbReference type="ARBA" id="ARBA00049972"/>
    </source>
</evidence>
<evidence type="ECO:0000256" key="5">
    <source>
        <dbReference type="ARBA" id="ARBA00022670"/>
    </source>
</evidence>
<dbReference type="AlphaFoldDB" id="A0A2M9CQ15"/>
<comment type="catalytic activity">
    <reaction evidence="1 8">
        <text>Release of an N-terminal amino acid, Xaa-|-Yaa-, in which Xaa is preferably Leu, but may be other amino acids including Pro although not Arg or Lys, and Yaa may be Pro. Amino acid amides and methyl esters are also readily hydrolyzed, but rates on arylamides are exceedingly low.</text>
        <dbReference type="EC" id="3.4.11.1"/>
    </reaction>
</comment>
<dbReference type="OrthoDB" id="9809354at2"/>
<keyword evidence="5 8" id="KW-0645">Protease</keyword>
<keyword evidence="8" id="KW-0479">Metal-binding</keyword>
<evidence type="ECO:0000256" key="1">
    <source>
        <dbReference type="ARBA" id="ARBA00000135"/>
    </source>
</evidence>
<dbReference type="EMBL" id="PGFE01000002">
    <property type="protein sequence ID" value="PJJ74022.1"/>
    <property type="molecule type" value="Genomic_DNA"/>
</dbReference>
<dbReference type="Gene3D" id="3.40.630.10">
    <property type="entry name" value="Zn peptidases"/>
    <property type="match status" value="1"/>
</dbReference>
<dbReference type="PROSITE" id="PS00631">
    <property type="entry name" value="CYTOSOL_AP"/>
    <property type="match status" value="1"/>
</dbReference>
<feature type="domain" description="Cytosol aminopeptidase" evidence="9">
    <location>
        <begin position="355"/>
        <end position="362"/>
    </location>
</feature>
<evidence type="ECO:0000313" key="10">
    <source>
        <dbReference type="EMBL" id="PJJ74022.1"/>
    </source>
</evidence>
<dbReference type="EC" id="3.4.11.10" evidence="8"/>
<feature type="active site" evidence="8">
    <location>
        <position position="361"/>
    </location>
</feature>
<evidence type="ECO:0000256" key="2">
    <source>
        <dbReference type="ARBA" id="ARBA00000967"/>
    </source>
</evidence>
<keyword evidence="4 8" id="KW-0031">Aminopeptidase</keyword>
<feature type="binding site" evidence="8">
    <location>
        <position position="298"/>
    </location>
    <ligand>
        <name>Mn(2+)</name>
        <dbReference type="ChEBI" id="CHEBI:29035"/>
        <label>2</label>
    </ligand>
</feature>
<comment type="subcellular location">
    <subcellularLocation>
        <location evidence="8">Cytoplasm</location>
    </subcellularLocation>
</comment>
<name>A0A2M9CQ15_9CELL</name>
<dbReference type="CDD" id="cd00433">
    <property type="entry name" value="Peptidase_M17"/>
    <property type="match status" value="1"/>
</dbReference>
<dbReference type="Gene3D" id="3.40.220.10">
    <property type="entry name" value="Leucine Aminopeptidase, subunit E, domain 1"/>
    <property type="match status" value="1"/>
</dbReference>
<evidence type="ECO:0000259" key="9">
    <source>
        <dbReference type="PROSITE" id="PS00631"/>
    </source>
</evidence>
<dbReference type="SUPFAM" id="SSF53187">
    <property type="entry name" value="Zn-dependent exopeptidases"/>
    <property type="match status" value="1"/>
</dbReference>
<protein>
    <recommendedName>
        <fullName evidence="8">Probable cytosol aminopeptidase</fullName>
        <ecNumber evidence="8">3.4.11.1</ecNumber>
    </recommendedName>
    <alternativeName>
        <fullName evidence="8">Leucine aminopeptidase</fullName>
        <shortName evidence="8">LAP</shortName>
        <ecNumber evidence="8">3.4.11.10</ecNumber>
    </alternativeName>
    <alternativeName>
        <fullName evidence="8">Leucyl aminopeptidase</fullName>
    </alternativeName>
</protein>
<dbReference type="InterPro" id="IPR023042">
    <property type="entry name" value="Peptidase_M17_leu_NH2_pept"/>
</dbReference>
<dbReference type="NCBIfam" id="NF002073">
    <property type="entry name" value="PRK00913.1-2"/>
    <property type="match status" value="1"/>
</dbReference>
<dbReference type="Pfam" id="PF02789">
    <property type="entry name" value="Peptidase_M17_N"/>
    <property type="match status" value="1"/>
</dbReference>
<feature type="binding site" evidence="8">
    <location>
        <position position="280"/>
    </location>
    <ligand>
        <name>Mn(2+)</name>
        <dbReference type="ChEBI" id="CHEBI:29035"/>
        <label>2</label>
    </ligand>
</feature>